<dbReference type="GO" id="GO:0043190">
    <property type="term" value="C:ATP-binding cassette (ABC) transporter complex"/>
    <property type="evidence" value="ECO:0007669"/>
    <property type="project" value="InterPro"/>
</dbReference>
<dbReference type="SMART" id="SM00382">
    <property type="entry name" value="AAA"/>
    <property type="match status" value="1"/>
</dbReference>
<keyword evidence="5 10" id="KW-0067">ATP-binding</keyword>
<dbReference type="GO" id="GO:0016887">
    <property type="term" value="F:ATP hydrolysis activity"/>
    <property type="evidence" value="ECO:0007669"/>
    <property type="project" value="InterPro"/>
</dbReference>
<dbReference type="Gene3D" id="2.40.50.100">
    <property type="match status" value="1"/>
</dbReference>
<dbReference type="InterPro" id="IPR017871">
    <property type="entry name" value="ABC_transporter-like_CS"/>
</dbReference>
<dbReference type="PANTHER" id="PTHR42781:SF5">
    <property type="entry name" value="PUTRESCINE TRANSPORT ATP-BINDING PROTEIN POTG"/>
    <property type="match status" value="1"/>
</dbReference>
<protein>
    <submittedName>
        <fullName evidence="10">2-aminoethylphosphonate ABC transporter ATP-binding protein</fullName>
    </submittedName>
</protein>
<feature type="domain" description="ABC transporter" evidence="9">
    <location>
        <begin position="57"/>
        <end position="287"/>
    </location>
</feature>
<dbReference type="InterPro" id="IPR050093">
    <property type="entry name" value="ABC_SmlMolc_Importer"/>
</dbReference>
<feature type="compositionally biased region" description="Low complexity" evidence="8">
    <location>
        <begin position="21"/>
        <end position="44"/>
    </location>
</feature>
<name>A0AAP4TX81_9GAMM</name>
<evidence type="ECO:0000259" key="9">
    <source>
        <dbReference type="PROSITE" id="PS50893"/>
    </source>
</evidence>
<keyword evidence="1" id="KW-0813">Transport</keyword>
<dbReference type="InterPro" id="IPR008995">
    <property type="entry name" value="Mo/tungstate-bd_C_term_dom"/>
</dbReference>
<gene>
    <name evidence="10" type="ORF">Q4535_04865</name>
</gene>
<dbReference type="GO" id="GO:0005524">
    <property type="term" value="F:ATP binding"/>
    <property type="evidence" value="ECO:0007669"/>
    <property type="project" value="UniProtKB-KW"/>
</dbReference>
<comment type="caution">
    <text evidence="10">The sequence shown here is derived from an EMBL/GenBank/DDBJ whole genome shotgun (WGS) entry which is preliminary data.</text>
</comment>
<keyword evidence="4" id="KW-0547">Nucleotide-binding</keyword>
<dbReference type="Gene3D" id="3.40.50.300">
    <property type="entry name" value="P-loop containing nucleotide triphosphate hydrolases"/>
    <property type="match status" value="1"/>
</dbReference>
<dbReference type="AlphaFoldDB" id="A0AAP4TX81"/>
<evidence type="ECO:0000256" key="3">
    <source>
        <dbReference type="ARBA" id="ARBA00022519"/>
    </source>
</evidence>
<keyword evidence="3" id="KW-0997">Cell inner membrane</keyword>
<dbReference type="InterPro" id="IPR003439">
    <property type="entry name" value="ABC_transporter-like_ATP-bd"/>
</dbReference>
<keyword evidence="2" id="KW-1003">Cell membrane</keyword>
<dbReference type="InterPro" id="IPR012340">
    <property type="entry name" value="NA-bd_OB-fold"/>
</dbReference>
<evidence type="ECO:0000256" key="4">
    <source>
        <dbReference type="ARBA" id="ARBA00022741"/>
    </source>
</evidence>
<dbReference type="EMBL" id="JAUORK010000004">
    <property type="protein sequence ID" value="MDO6671444.1"/>
    <property type="molecule type" value="Genomic_DNA"/>
</dbReference>
<dbReference type="GO" id="GO:0015697">
    <property type="term" value="P:quaternary ammonium group transport"/>
    <property type="evidence" value="ECO:0007669"/>
    <property type="project" value="UniProtKB-ARBA"/>
</dbReference>
<dbReference type="InterPro" id="IPR013611">
    <property type="entry name" value="Transp-assoc_OB_typ2"/>
</dbReference>
<dbReference type="InterPro" id="IPR003593">
    <property type="entry name" value="AAA+_ATPase"/>
</dbReference>
<evidence type="ECO:0000256" key="1">
    <source>
        <dbReference type="ARBA" id="ARBA00022448"/>
    </source>
</evidence>
<keyword evidence="6" id="KW-1278">Translocase</keyword>
<accession>A0AAP4TX81</accession>
<dbReference type="SUPFAM" id="SSF50331">
    <property type="entry name" value="MOP-like"/>
    <property type="match status" value="1"/>
</dbReference>
<organism evidence="10 11">
    <name type="scientific">Cobetia amphilecti</name>
    <dbReference type="NCBI Taxonomy" id="1055104"/>
    <lineage>
        <taxon>Bacteria</taxon>
        <taxon>Pseudomonadati</taxon>
        <taxon>Pseudomonadota</taxon>
        <taxon>Gammaproteobacteria</taxon>
        <taxon>Oceanospirillales</taxon>
        <taxon>Halomonadaceae</taxon>
        <taxon>Cobetia</taxon>
    </lineage>
</organism>
<evidence type="ECO:0000256" key="7">
    <source>
        <dbReference type="ARBA" id="ARBA00023136"/>
    </source>
</evidence>
<keyword evidence="7" id="KW-0472">Membrane</keyword>
<evidence type="ECO:0000256" key="2">
    <source>
        <dbReference type="ARBA" id="ARBA00022475"/>
    </source>
</evidence>
<evidence type="ECO:0000256" key="5">
    <source>
        <dbReference type="ARBA" id="ARBA00022840"/>
    </source>
</evidence>
<sequence>MSLVTAPPRHHASRQALPATAGASPRAVSAPAARAPARDAAPQALTTRSASSDSIHLKISGLTKRYGQFTALSEIDLAIREGEFVCFLGPSGCGKTTLLRAIAGLAPQSEGTIHQRGQDISRLPPQARDFGIVFQSYALFPNLTVFDNVAYGLRNRRDARDAMRRRVTELLTLVDLAGSEGKYPAALSGGQQQRVALARALATEPGLLLLDEPLSALDARVRLHLRSQIKALQARLGVTTIMVTHDQEEALAMADRIVVMNHGVIEQIGTPAEIYRQPASAFVAEFIGSMNFLQCCPENASTLRLGQQRLECAAHDLEGLDQARLAIRPEAVSLCAVGEGLSAQVDHVEFLGAFLRITLTLEGCGQTLSADVALKDSESLGVRVGARVGVRLPSEAIRLYPLVEAQA</sequence>
<dbReference type="InterPro" id="IPR027417">
    <property type="entry name" value="P-loop_NTPase"/>
</dbReference>
<dbReference type="Proteomes" id="UP001170481">
    <property type="component" value="Unassembled WGS sequence"/>
</dbReference>
<dbReference type="PROSITE" id="PS00211">
    <property type="entry name" value="ABC_TRANSPORTER_1"/>
    <property type="match status" value="1"/>
</dbReference>
<dbReference type="Pfam" id="PF00005">
    <property type="entry name" value="ABC_tran"/>
    <property type="match status" value="1"/>
</dbReference>
<reference evidence="10" key="1">
    <citation type="submission" date="2023-07" db="EMBL/GenBank/DDBJ databases">
        <title>Genome content predicts the carbon catabolic preferences of heterotrophic bacteria.</title>
        <authorList>
            <person name="Gralka M."/>
        </authorList>
    </citation>
    <scope>NUCLEOTIDE SEQUENCE</scope>
    <source>
        <strain evidence="10">C2R13</strain>
    </source>
</reference>
<dbReference type="PANTHER" id="PTHR42781">
    <property type="entry name" value="SPERMIDINE/PUTRESCINE IMPORT ATP-BINDING PROTEIN POTA"/>
    <property type="match status" value="1"/>
</dbReference>
<evidence type="ECO:0000313" key="10">
    <source>
        <dbReference type="EMBL" id="MDO6671444.1"/>
    </source>
</evidence>
<dbReference type="SUPFAM" id="SSF52540">
    <property type="entry name" value="P-loop containing nucleoside triphosphate hydrolases"/>
    <property type="match status" value="1"/>
</dbReference>
<proteinExistence type="predicted"/>
<evidence type="ECO:0000313" key="11">
    <source>
        <dbReference type="Proteomes" id="UP001170481"/>
    </source>
</evidence>
<dbReference type="Pfam" id="PF08402">
    <property type="entry name" value="TOBE_2"/>
    <property type="match status" value="1"/>
</dbReference>
<dbReference type="NCBIfam" id="TIGR03265">
    <property type="entry name" value="PhnT2"/>
    <property type="match status" value="1"/>
</dbReference>
<evidence type="ECO:0000256" key="6">
    <source>
        <dbReference type="ARBA" id="ARBA00022967"/>
    </source>
</evidence>
<dbReference type="InterPro" id="IPR017666">
    <property type="entry name" value="AminoethylPonate_ABC_PhnT2"/>
</dbReference>
<feature type="region of interest" description="Disordered" evidence="8">
    <location>
        <begin position="1"/>
        <end position="47"/>
    </location>
</feature>
<dbReference type="GO" id="GO:0022857">
    <property type="term" value="F:transmembrane transporter activity"/>
    <property type="evidence" value="ECO:0007669"/>
    <property type="project" value="InterPro"/>
</dbReference>
<dbReference type="PROSITE" id="PS50893">
    <property type="entry name" value="ABC_TRANSPORTER_2"/>
    <property type="match status" value="1"/>
</dbReference>
<dbReference type="FunFam" id="3.40.50.300:FF:000425">
    <property type="entry name" value="Probable ABC transporter, ATP-binding subunit"/>
    <property type="match status" value="1"/>
</dbReference>
<dbReference type="Gene3D" id="2.40.50.140">
    <property type="entry name" value="Nucleic acid-binding proteins"/>
    <property type="match status" value="1"/>
</dbReference>
<evidence type="ECO:0000256" key="8">
    <source>
        <dbReference type="SAM" id="MobiDB-lite"/>
    </source>
</evidence>
<dbReference type="RefSeq" id="WP_303593066.1">
    <property type="nucleotide sequence ID" value="NZ_JAUORK010000004.1"/>
</dbReference>